<evidence type="ECO:0000313" key="2">
    <source>
        <dbReference type="Proteomes" id="UP000265520"/>
    </source>
</evidence>
<dbReference type="Proteomes" id="UP000265520">
    <property type="component" value="Unassembled WGS sequence"/>
</dbReference>
<dbReference type="AlphaFoldDB" id="A0A392RKC3"/>
<evidence type="ECO:0000313" key="1">
    <source>
        <dbReference type="EMBL" id="MCI37061.1"/>
    </source>
</evidence>
<protein>
    <submittedName>
        <fullName evidence="1">Uncharacterized protein</fullName>
    </submittedName>
</protein>
<proteinExistence type="predicted"/>
<keyword evidence="2" id="KW-1185">Reference proteome</keyword>
<reference evidence="1 2" key="1">
    <citation type="journal article" date="2018" name="Front. Plant Sci.">
        <title>Red Clover (Trifolium pratense) and Zigzag Clover (T. medium) - A Picture of Genomic Similarities and Differences.</title>
        <authorList>
            <person name="Dluhosova J."/>
            <person name="Istvanek J."/>
            <person name="Nedelnik J."/>
            <person name="Repkova J."/>
        </authorList>
    </citation>
    <scope>NUCLEOTIDE SEQUENCE [LARGE SCALE GENOMIC DNA]</scope>
    <source>
        <strain evidence="2">cv. 10/8</strain>
        <tissue evidence="1">Leaf</tissue>
    </source>
</reference>
<name>A0A392RKC3_9FABA</name>
<sequence length="26" mass="2967">MANYTKATIELYKSEALVSFEDEEGQ</sequence>
<comment type="caution">
    <text evidence="1">The sequence shown here is derived from an EMBL/GenBank/DDBJ whole genome shotgun (WGS) entry which is preliminary data.</text>
</comment>
<accession>A0A392RKC3</accession>
<organism evidence="1 2">
    <name type="scientific">Trifolium medium</name>
    <dbReference type="NCBI Taxonomy" id="97028"/>
    <lineage>
        <taxon>Eukaryota</taxon>
        <taxon>Viridiplantae</taxon>
        <taxon>Streptophyta</taxon>
        <taxon>Embryophyta</taxon>
        <taxon>Tracheophyta</taxon>
        <taxon>Spermatophyta</taxon>
        <taxon>Magnoliopsida</taxon>
        <taxon>eudicotyledons</taxon>
        <taxon>Gunneridae</taxon>
        <taxon>Pentapetalae</taxon>
        <taxon>rosids</taxon>
        <taxon>fabids</taxon>
        <taxon>Fabales</taxon>
        <taxon>Fabaceae</taxon>
        <taxon>Papilionoideae</taxon>
        <taxon>50 kb inversion clade</taxon>
        <taxon>NPAAA clade</taxon>
        <taxon>Hologalegina</taxon>
        <taxon>IRL clade</taxon>
        <taxon>Trifolieae</taxon>
        <taxon>Trifolium</taxon>
    </lineage>
</organism>
<dbReference type="EMBL" id="LXQA010240360">
    <property type="protein sequence ID" value="MCI37061.1"/>
    <property type="molecule type" value="Genomic_DNA"/>
</dbReference>
<feature type="non-terminal residue" evidence="1">
    <location>
        <position position="26"/>
    </location>
</feature>